<feature type="compositionally biased region" description="Low complexity" evidence="10">
    <location>
        <begin position="407"/>
        <end position="416"/>
    </location>
</feature>
<dbReference type="EMBL" id="HG529562">
    <property type="protein sequence ID" value="CDI52975.1"/>
    <property type="molecule type" value="Genomic_DNA"/>
</dbReference>
<dbReference type="PANTHER" id="PTHR45624">
    <property type="entry name" value="MITOCHONDRIAL BASIC AMINO ACIDS TRANSPORTER-RELATED"/>
    <property type="match status" value="1"/>
</dbReference>
<evidence type="ECO:0000256" key="9">
    <source>
        <dbReference type="PROSITE-ProRule" id="PRU00282"/>
    </source>
</evidence>
<evidence type="ECO:0000256" key="1">
    <source>
        <dbReference type="ARBA" id="ARBA00004225"/>
    </source>
</evidence>
<feature type="compositionally biased region" description="Polar residues" evidence="10">
    <location>
        <begin position="417"/>
        <end position="429"/>
    </location>
</feature>
<proteinExistence type="inferred from homology"/>
<keyword evidence="3" id="KW-0813">Transport</keyword>
<dbReference type="InterPro" id="IPR050567">
    <property type="entry name" value="Mitochondrial_Carrier"/>
</dbReference>
<evidence type="ECO:0000256" key="6">
    <source>
        <dbReference type="ARBA" id="ARBA00022989"/>
    </source>
</evidence>
<dbReference type="Gene3D" id="1.50.40.10">
    <property type="entry name" value="Mitochondrial carrier domain"/>
    <property type="match status" value="1"/>
</dbReference>
<evidence type="ECO:0000256" key="4">
    <source>
        <dbReference type="ARBA" id="ARBA00022692"/>
    </source>
</evidence>
<dbReference type="InterPro" id="IPR018108">
    <property type="entry name" value="MCP_transmembrane"/>
</dbReference>
<protein>
    <submittedName>
        <fullName evidence="12">Mitochondrial carrier</fullName>
    </submittedName>
</protein>
<dbReference type="InterPro" id="IPR023395">
    <property type="entry name" value="MCP_dom_sf"/>
</dbReference>
<keyword evidence="7" id="KW-0496">Mitochondrion</keyword>
<name>A0A077QT72_9BASI</name>
<reference evidence="12" key="1">
    <citation type="journal article" date="2014" name="Genome Biol. Evol.">
        <title>Gene Loss Rather Than Gene Gain Is Associated with a Host Jump from Monocots to Dicots in the Smut Fungus Melanopsichium pennsylvanicum.</title>
        <authorList>
            <person name="Sharma R."/>
            <person name="Mishra B."/>
            <person name="Runge F."/>
            <person name="Thines M."/>
        </authorList>
    </citation>
    <scope>NUCLEOTIDE SEQUENCE</scope>
    <source>
        <strain evidence="12">4</strain>
    </source>
</reference>
<dbReference type="PANTHER" id="PTHR45624:SF12">
    <property type="entry name" value="MITOCHONDRIAL ORNITHINE TRANSPORTER 1"/>
    <property type="match status" value="1"/>
</dbReference>
<dbReference type="GO" id="GO:0031966">
    <property type="term" value="C:mitochondrial membrane"/>
    <property type="evidence" value="ECO:0007669"/>
    <property type="project" value="UniProtKB-SubCell"/>
</dbReference>
<dbReference type="SUPFAM" id="SSF103506">
    <property type="entry name" value="Mitochondrial carrier"/>
    <property type="match status" value="1"/>
</dbReference>
<keyword evidence="8 9" id="KW-0472">Membrane</keyword>
<keyword evidence="6 11" id="KW-1133">Transmembrane helix</keyword>
<evidence type="ECO:0000256" key="5">
    <source>
        <dbReference type="ARBA" id="ARBA00022737"/>
    </source>
</evidence>
<comment type="subcellular location">
    <subcellularLocation>
        <location evidence="1">Mitochondrion membrane</location>
        <topology evidence="1">Multi-pass membrane protein</topology>
    </subcellularLocation>
</comment>
<keyword evidence="5" id="KW-0677">Repeat</keyword>
<dbReference type="AlphaFoldDB" id="A0A077QT72"/>
<dbReference type="GO" id="GO:1990575">
    <property type="term" value="P:mitochondrial L-ornithine transmembrane transport"/>
    <property type="evidence" value="ECO:0007669"/>
    <property type="project" value="TreeGrafter"/>
</dbReference>
<organism evidence="12">
    <name type="scientific">Melanopsichium pennsylvanicum 4</name>
    <dbReference type="NCBI Taxonomy" id="1398559"/>
    <lineage>
        <taxon>Eukaryota</taxon>
        <taxon>Fungi</taxon>
        <taxon>Dikarya</taxon>
        <taxon>Basidiomycota</taxon>
        <taxon>Ustilaginomycotina</taxon>
        <taxon>Ustilaginomycetes</taxon>
        <taxon>Ustilaginales</taxon>
        <taxon>Ustilaginaceae</taxon>
        <taxon>Melanopsichium</taxon>
    </lineage>
</organism>
<feature type="repeat" description="Solcar" evidence="9">
    <location>
        <begin position="46"/>
        <end position="128"/>
    </location>
</feature>
<keyword evidence="4 9" id="KW-0812">Transmembrane</keyword>
<feature type="compositionally biased region" description="Polar residues" evidence="10">
    <location>
        <begin position="380"/>
        <end position="402"/>
    </location>
</feature>
<feature type="transmembrane region" description="Helical" evidence="11">
    <location>
        <begin position="100"/>
        <end position="124"/>
    </location>
</feature>
<sequence length="499" mass="53154">MFLFDALVFLIAITLSIAISVLISQPFNGAIVRLRANYLPKAVSLDNVLEDGAVGSTSGPRALSSFLLSERRSSAKIGPVVTGVFSMMLRTKRLEGWAGIYKGSIPVAIQIFTLSTLTFIFFSSASASSPGSAYKAGPAGPGQFSFFANLFYMLFVSMAALPLNVLTYRTIVHPRILPLNTPRENLRELLSYTEFSQPWRMYLLPGLLAANVAHVAWIGLATRIVRQLTVPSLGGLPGSTPASPEQDTYSGPNSNMLELSPVGLPLFVLWNVISVVVLAPLECAMVRLSTQRPERQNPLHRAYAKLPTNGAGAPSPYSHQATAAAQAHTGGTYRDADTTNSTDSAAADKPLPSSPDELPGRPSFAIDDEGDDDDDAHAASSNRPNDGNSSNKSARVLGQTSLDPGRTSSNSSNTNSALNGFNSRPSFNSGGEPPEPVIALRPIEEQTAEEAAAEFGAPVVKRYEGLMDCLNKMVDEEGVESLGRGAWVTLLAMFAGSFS</sequence>
<dbReference type="PROSITE" id="PS50920">
    <property type="entry name" value="SOLCAR"/>
    <property type="match status" value="1"/>
</dbReference>
<evidence type="ECO:0000256" key="3">
    <source>
        <dbReference type="ARBA" id="ARBA00022448"/>
    </source>
</evidence>
<comment type="similarity">
    <text evidence="2">Belongs to the mitochondrial carrier (TC 2.A.29) family.</text>
</comment>
<evidence type="ECO:0000256" key="7">
    <source>
        <dbReference type="ARBA" id="ARBA00023128"/>
    </source>
</evidence>
<feature type="transmembrane region" description="Helical" evidence="11">
    <location>
        <begin position="6"/>
        <end position="24"/>
    </location>
</feature>
<feature type="transmembrane region" description="Helical" evidence="11">
    <location>
        <begin position="262"/>
        <end position="286"/>
    </location>
</feature>
<evidence type="ECO:0000256" key="10">
    <source>
        <dbReference type="SAM" id="MobiDB-lite"/>
    </source>
</evidence>
<dbReference type="GO" id="GO:0000064">
    <property type="term" value="F:L-ornithine transmembrane transporter activity"/>
    <property type="evidence" value="ECO:0007669"/>
    <property type="project" value="TreeGrafter"/>
</dbReference>
<evidence type="ECO:0000256" key="2">
    <source>
        <dbReference type="ARBA" id="ARBA00006375"/>
    </source>
</evidence>
<feature type="transmembrane region" description="Helical" evidence="11">
    <location>
        <begin position="202"/>
        <end position="225"/>
    </location>
</feature>
<evidence type="ECO:0000313" key="12">
    <source>
        <dbReference type="EMBL" id="CDI52975.1"/>
    </source>
</evidence>
<feature type="compositionally biased region" description="Acidic residues" evidence="10">
    <location>
        <begin position="366"/>
        <end position="375"/>
    </location>
</feature>
<evidence type="ECO:0000256" key="8">
    <source>
        <dbReference type="ARBA" id="ARBA00023136"/>
    </source>
</evidence>
<feature type="transmembrane region" description="Helical" evidence="11">
    <location>
        <begin position="144"/>
        <end position="166"/>
    </location>
</feature>
<accession>A0A077QT72</accession>
<feature type="region of interest" description="Disordered" evidence="10">
    <location>
        <begin position="305"/>
        <end position="437"/>
    </location>
</feature>
<evidence type="ECO:0000256" key="11">
    <source>
        <dbReference type="SAM" id="Phobius"/>
    </source>
</evidence>
<feature type="compositionally biased region" description="Low complexity" evidence="10">
    <location>
        <begin position="319"/>
        <end position="348"/>
    </location>
</feature>